<reference evidence="3" key="2">
    <citation type="submission" date="2015-01" db="EMBL/GenBank/DDBJ databases">
        <title>Evolutionary Origins and Diversification of the Mycorrhizal Mutualists.</title>
        <authorList>
            <consortium name="DOE Joint Genome Institute"/>
            <consortium name="Mycorrhizal Genomics Consortium"/>
            <person name="Kohler A."/>
            <person name="Kuo A."/>
            <person name="Nagy L.G."/>
            <person name="Floudas D."/>
            <person name="Copeland A."/>
            <person name="Barry K.W."/>
            <person name="Cichocki N."/>
            <person name="Veneault-Fourrey C."/>
            <person name="LaButti K."/>
            <person name="Lindquist E.A."/>
            <person name="Lipzen A."/>
            <person name="Lundell T."/>
            <person name="Morin E."/>
            <person name="Murat C."/>
            <person name="Riley R."/>
            <person name="Ohm R."/>
            <person name="Sun H."/>
            <person name="Tunlid A."/>
            <person name="Henrissat B."/>
            <person name="Grigoriev I.V."/>
            <person name="Hibbett D.S."/>
            <person name="Martin F."/>
        </authorList>
    </citation>
    <scope>NUCLEOTIDE SEQUENCE [LARGE SCALE GENOMIC DNA]</scope>
    <source>
        <strain evidence="3">MAFF 305830</strain>
    </source>
</reference>
<dbReference type="Proteomes" id="UP000054097">
    <property type="component" value="Unassembled WGS sequence"/>
</dbReference>
<feature type="region of interest" description="Disordered" evidence="1">
    <location>
        <begin position="755"/>
        <end position="800"/>
    </location>
</feature>
<dbReference type="EMBL" id="KN824401">
    <property type="protein sequence ID" value="KIM20907.1"/>
    <property type="molecule type" value="Genomic_DNA"/>
</dbReference>
<evidence type="ECO:0000313" key="2">
    <source>
        <dbReference type="EMBL" id="KIM20907.1"/>
    </source>
</evidence>
<feature type="compositionally biased region" description="Acidic residues" evidence="1">
    <location>
        <begin position="756"/>
        <end position="777"/>
    </location>
</feature>
<protein>
    <submittedName>
        <fullName evidence="2">Uncharacterized protein</fullName>
    </submittedName>
</protein>
<dbReference type="OrthoDB" id="3135239at2759"/>
<accession>A0A0C2WTW9</accession>
<keyword evidence="3" id="KW-1185">Reference proteome</keyword>
<dbReference type="AlphaFoldDB" id="A0A0C2WTW9"/>
<feature type="compositionally biased region" description="Polar residues" evidence="1">
    <location>
        <begin position="93"/>
        <end position="112"/>
    </location>
</feature>
<evidence type="ECO:0000256" key="1">
    <source>
        <dbReference type="SAM" id="MobiDB-lite"/>
    </source>
</evidence>
<feature type="region of interest" description="Disordered" evidence="1">
    <location>
        <begin position="47"/>
        <end position="168"/>
    </location>
</feature>
<dbReference type="InterPro" id="IPR041078">
    <property type="entry name" value="Plavaka"/>
</dbReference>
<organism evidence="2 3">
    <name type="scientific">Serendipita vermifera MAFF 305830</name>
    <dbReference type="NCBI Taxonomy" id="933852"/>
    <lineage>
        <taxon>Eukaryota</taxon>
        <taxon>Fungi</taxon>
        <taxon>Dikarya</taxon>
        <taxon>Basidiomycota</taxon>
        <taxon>Agaricomycotina</taxon>
        <taxon>Agaricomycetes</taxon>
        <taxon>Sebacinales</taxon>
        <taxon>Serendipitaceae</taxon>
        <taxon>Serendipita</taxon>
    </lineage>
</organism>
<name>A0A0C2WTW9_SERVB</name>
<dbReference type="HOGENOM" id="CLU_009122_1_0_1"/>
<evidence type="ECO:0000313" key="3">
    <source>
        <dbReference type="Proteomes" id="UP000054097"/>
    </source>
</evidence>
<reference evidence="2 3" key="1">
    <citation type="submission" date="2014-04" db="EMBL/GenBank/DDBJ databases">
        <authorList>
            <consortium name="DOE Joint Genome Institute"/>
            <person name="Kuo A."/>
            <person name="Zuccaro A."/>
            <person name="Kohler A."/>
            <person name="Nagy L.G."/>
            <person name="Floudas D."/>
            <person name="Copeland A."/>
            <person name="Barry K.W."/>
            <person name="Cichocki N."/>
            <person name="Veneault-Fourrey C."/>
            <person name="LaButti K."/>
            <person name="Lindquist E.A."/>
            <person name="Lipzen A."/>
            <person name="Lundell T."/>
            <person name="Morin E."/>
            <person name="Murat C."/>
            <person name="Sun H."/>
            <person name="Tunlid A."/>
            <person name="Henrissat B."/>
            <person name="Grigoriev I.V."/>
            <person name="Hibbett D.S."/>
            <person name="Martin F."/>
            <person name="Nordberg H.P."/>
            <person name="Cantor M.N."/>
            <person name="Hua S.X."/>
        </authorList>
    </citation>
    <scope>NUCLEOTIDE SEQUENCE [LARGE SCALE GENOMIC DNA]</scope>
    <source>
        <strain evidence="2 3">MAFF 305830</strain>
    </source>
</reference>
<dbReference type="STRING" id="933852.A0A0C2WTW9"/>
<sequence>MSTGMEQCHICQKWCKLAAGGHTKHVKACQARIARLENEERTMDKMRQEQQAYHQRLRQEELNRQRANHTRDGGRTGDTTWTMEDEPMDFEPASSTWGEQQDTNSGPLSGRSTGADGVSVPGQEQPSTPREPSYIKTEYHPRTQLPPKMVNPDEERSQPIPPEPSLSAFSPFVTEADFITAERMTLSCASNEDINFFLKSHHDPRFTEPGATKLTFTSAKKMKECIDALVGTQNGFIPKTFEVPHTLKDGTKTTLSFTVWVKDPLPWIEELVRDPALRDHWLWYAFKQYLCHDGKEPERFITCPMSADYAMEIEATLPADLKHVQFPLIYYSDKSNAARFAQFSLWPVLLRPANLPKDFANQNSAYSGNTLFALIPKITAPAGDENNPRWAALSRKIYHKSCELVFESLSLASKIGKTMYCGDGIERTIYPLICIANLDFEEQCMCAAHQSTNATHPCPKCLVRNQDQSKLTVLNTARSHESSKAVIEEARSLLREGKKTQAANKMKTISLYMVDNAWWCLGRTDVHRALSFDVLHSIWLGVWGKHLLPVLLKLLAPDESSSQNNHYVAGERFDQVPTFPGMRRVPHFDKLDFADGKMFFSVLQQILPVVHDLLPNSYRPFLALIRKLGEIAMYAQFKMQTERRLREGDALVAKFDAQLVNVSRLIEKNFNFPKIHQLSHLFHDIRQKGTGDYLSCMIGENFHQGLIKAYGASNKRDAVYQILRNESRVLALSKVRWRANIFTLRRAALLLSEAGAGEEEEAGPDNDNDPPEEETEDIEKNTGPFDKINLGSPNRPKIRESRNSKWIETHGGYFEGDLGKPHSSNFHMELVAFLQSMKAKYQDYVKIPDLPRDHPMGLPIKVYHLIKHSYFSMDDCLQYRDLIHCNPSFHKRPRFDTVLIQVGNSFRPARLHLVFTVNAYKVHWQLARVTYFTELPSSAIDRDIGMRRYEEEPNGEFIHLASIIRSCYMSPIFADTQGRQFYLNDLAGGNVDLFLRVQPIA</sequence>
<feature type="compositionally biased region" description="Basic and acidic residues" evidence="1">
    <location>
        <begin position="57"/>
        <end position="75"/>
    </location>
</feature>
<proteinExistence type="predicted"/>
<dbReference type="Pfam" id="PF18759">
    <property type="entry name" value="Plavaka"/>
    <property type="match status" value="1"/>
</dbReference>
<gene>
    <name evidence="2" type="ORF">M408DRAFT_29979</name>
</gene>